<comment type="caution">
    <text evidence="1">The sequence shown here is derived from an EMBL/GenBank/DDBJ whole genome shotgun (WGS) entry which is preliminary data.</text>
</comment>
<accession>A0A6F9XJK6</accession>
<dbReference type="AlphaFoldDB" id="A0A6F9XJK6"/>
<evidence type="ECO:0000313" key="1">
    <source>
        <dbReference type="EMBL" id="GET05385.1"/>
    </source>
</evidence>
<sequence>MKQRIGTKMYDTEKAKRINEYTPYGIYSVTDLKWFKETLYRKRTGEFFLYGEGYAGSEYHFPCPTGGCEAGYKIVPLTVDEAKEWYEKLLGNKWLDGTEKQYKELFELDD</sequence>
<dbReference type="RefSeq" id="WP_172584228.1">
    <property type="nucleotide sequence ID" value="NZ_BLAM01000054.1"/>
</dbReference>
<name>A0A6F9XJK6_9LACO</name>
<dbReference type="Proteomes" id="UP000494265">
    <property type="component" value="Unassembled WGS sequence"/>
</dbReference>
<proteinExistence type="predicted"/>
<reference evidence="1" key="1">
    <citation type="submission" date="2019-10" db="EMBL/GenBank/DDBJ databases">
        <title>Lactobacillus agilis SY212 Whole Genome Sequencing Project.</title>
        <authorList>
            <person name="Suzuki S."/>
            <person name="Endo A."/>
            <person name="Maeno S."/>
            <person name="Shiwa Y."/>
            <person name="Matsutani M."/>
            <person name="Kajikawa A."/>
        </authorList>
    </citation>
    <scope>NUCLEOTIDE SEQUENCE</scope>
    <source>
        <strain evidence="1">SY212</strain>
    </source>
</reference>
<protein>
    <submittedName>
        <fullName evidence="1">Uncharacterized protein</fullName>
    </submittedName>
</protein>
<organism evidence="1">
    <name type="scientific">Ligilactobacillus agilis</name>
    <dbReference type="NCBI Taxonomy" id="1601"/>
    <lineage>
        <taxon>Bacteria</taxon>
        <taxon>Bacillati</taxon>
        <taxon>Bacillota</taxon>
        <taxon>Bacilli</taxon>
        <taxon>Lactobacillales</taxon>
        <taxon>Lactobacillaceae</taxon>
        <taxon>Ligilactobacillus</taxon>
    </lineage>
</organism>
<gene>
    <name evidence="1" type="ORF">SY212_04150</name>
</gene>
<dbReference type="EMBL" id="BLAM01000054">
    <property type="protein sequence ID" value="GET05385.1"/>
    <property type="molecule type" value="Genomic_DNA"/>
</dbReference>